<evidence type="ECO:0000256" key="3">
    <source>
        <dbReference type="ARBA" id="ARBA00022801"/>
    </source>
</evidence>
<reference evidence="6 7" key="1">
    <citation type="submission" date="2016-11" db="EMBL/GenBank/DDBJ databases">
        <authorList>
            <person name="Jaros S."/>
            <person name="Januszkiewicz K."/>
            <person name="Wedrychowicz H."/>
        </authorList>
    </citation>
    <scope>NUCLEOTIDE SEQUENCE [LARGE SCALE GENOMIC DNA]</scope>
    <source>
        <strain evidence="6 7">DSM 13106</strain>
    </source>
</reference>
<comment type="similarity">
    <text evidence="1 4">Belongs to the metallophosphoesterase superfamily. YfcE family.</text>
</comment>
<dbReference type="InterPro" id="IPR041802">
    <property type="entry name" value="MPP_YfcE"/>
</dbReference>
<dbReference type="InterPro" id="IPR000979">
    <property type="entry name" value="Phosphodiesterase_MJ0936/Vps29"/>
</dbReference>
<dbReference type="Proteomes" id="UP000184389">
    <property type="component" value="Unassembled WGS sequence"/>
</dbReference>
<dbReference type="Gene3D" id="3.60.21.10">
    <property type="match status" value="1"/>
</dbReference>
<evidence type="ECO:0000256" key="1">
    <source>
        <dbReference type="ARBA" id="ARBA00008950"/>
    </source>
</evidence>
<dbReference type="NCBIfam" id="TIGR00040">
    <property type="entry name" value="yfcE"/>
    <property type="match status" value="1"/>
</dbReference>
<dbReference type="AlphaFoldDB" id="A0A1M5S236"/>
<accession>A0A1M5S236</accession>
<dbReference type="PROSITE" id="PS01269">
    <property type="entry name" value="UPF0025"/>
    <property type="match status" value="1"/>
</dbReference>
<dbReference type="EC" id="3.1.4.-" evidence="4"/>
<keyword evidence="2 4" id="KW-0479">Metal-binding</keyword>
<dbReference type="CDD" id="cd00841">
    <property type="entry name" value="MPP_YfcE"/>
    <property type="match status" value="1"/>
</dbReference>
<dbReference type="InterPro" id="IPR024654">
    <property type="entry name" value="Calcineurin-like_PHP_lpxH"/>
</dbReference>
<dbReference type="InterPro" id="IPR020935">
    <property type="entry name" value="PdiEstase_YfcE_CS"/>
</dbReference>
<evidence type="ECO:0000256" key="4">
    <source>
        <dbReference type="RuleBase" id="RU362039"/>
    </source>
</evidence>
<dbReference type="EMBL" id="FQXR01000002">
    <property type="protein sequence ID" value="SHH32093.1"/>
    <property type="molecule type" value="Genomic_DNA"/>
</dbReference>
<proteinExistence type="inferred from homology"/>
<evidence type="ECO:0000256" key="2">
    <source>
        <dbReference type="ARBA" id="ARBA00022723"/>
    </source>
</evidence>
<dbReference type="OrthoDB" id="9800565at2"/>
<evidence type="ECO:0000259" key="5">
    <source>
        <dbReference type="Pfam" id="PF12850"/>
    </source>
</evidence>
<gene>
    <name evidence="6" type="ORF">SAMN02745180_00042</name>
</gene>
<protein>
    <recommendedName>
        <fullName evidence="4">Phosphoesterase</fullName>
        <ecNumber evidence="4">3.1.4.-</ecNumber>
    </recommendedName>
</protein>
<dbReference type="GO" id="GO:0046872">
    <property type="term" value="F:metal ion binding"/>
    <property type="evidence" value="ECO:0007669"/>
    <property type="project" value="UniProtKB-KW"/>
</dbReference>
<sequence length="157" mass="17783">MKIFVVSDTHGKTDKFIQFAKALGKPDLIIHLGDYVDDSFEIERQMNIDTIRVKGNCDFGCKGVNEEEILNINGKKIFLTHGNKYNVKYDLFSLSYKAKEEGADVVLFGHTHTPTIEEYGGILFMNPGSPTIPRDMSKKSFGILEIQERIIPKIIEI</sequence>
<comment type="cofactor">
    <cofactor evidence="4">
        <name>a divalent metal cation</name>
        <dbReference type="ChEBI" id="CHEBI:60240"/>
    </cofactor>
</comment>
<dbReference type="Pfam" id="PF12850">
    <property type="entry name" value="Metallophos_2"/>
    <property type="match status" value="1"/>
</dbReference>
<dbReference type="InterPro" id="IPR029052">
    <property type="entry name" value="Metallo-depent_PP-like"/>
</dbReference>
<name>A0A1M5S236_9FIRM</name>
<evidence type="ECO:0000313" key="6">
    <source>
        <dbReference type="EMBL" id="SHH32093.1"/>
    </source>
</evidence>
<dbReference type="PANTHER" id="PTHR11124">
    <property type="entry name" value="VACUOLAR SORTING PROTEIN VPS29"/>
    <property type="match status" value="1"/>
</dbReference>
<dbReference type="STRING" id="1123281.SAMN02745180_00042"/>
<organism evidence="6 7">
    <name type="scientific">Sporanaerobacter acetigenes DSM 13106</name>
    <dbReference type="NCBI Taxonomy" id="1123281"/>
    <lineage>
        <taxon>Bacteria</taxon>
        <taxon>Bacillati</taxon>
        <taxon>Bacillota</taxon>
        <taxon>Tissierellia</taxon>
        <taxon>Tissierellales</taxon>
        <taxon>Sporanaerobacteraceae</taxon>
        <taxon>Sporanaerobacter</taxon>
    </lineage>
</organism>
<evidence type="ECO:0000313" key="7">
    <source>
        <dbReference type="Proteomes" id="UP000184389"/>
    </source>
</evidence>
<dbReference type="GO" id="GO:0016787">
    <property type="term" value="F:hydrolase activity"/>
    <property type="evidence" value="ECO:0007669"/>
    <property type="project" value="UniProtKB-UniRule"/>
</dbReference>
<dbReference type="SUPFAM" id="SSF56300">
    <property type="entry name" value="Metallo-dependent phosphatases"/>
    <property type="match status" value="1"/>
</dbReference>
<keyword evidence="7" id="KW-1185">Reference proteome</keyword>
<keyword evidence="3" id="KW-0378">Hydrolase</keyword>
<feature type="domain" description="Calcineurin-like phosphoesterase" evidence="5">
    <location>
        <begin position="1"/>
        <end position="148"/>
    </location>
</feature>